<dbReference type="NCBIfam" id="NF033679">
    <property type="entry name" value="DNRLRE_dom"/>
    <property type="match status" value="2"/>
</dbReference>
<evidence type="ECO:0000259" key="10">
    <source>
        <dbReference type="Pfam" id="PF08124"/>
    </source>
</evidence>
<dbReference type="GO" id="GO:0016837">
    <property type="term" value="F:carbon-oxygen lyase activity, acting on polysaccharides"/>
    <property type="evidence" value="ECO:0007669"/>
    <property type="project" value="UniProtKB-ARBA"/>
</dbReference>
<dbReference type="InterPro" id="IPR004103">
    <property type="entry name" value="Lyase_8_C"/>
</dbReference>
<dbReference type="InterPro" id="IPR011013">
    <property type="entry name" value="Gal_mutarotase_sf_dom"/>
</dbReference>
<dbReference type="Gene3D" id="2.70.98.10">
    <property type="match status" value="2"/>
</dbReference>
<dbReference type="Pfam" id="PF02884">
    <property type="entry name" value="Lyase_8_C"/>
    <property type="match status" value="1"/>
</dbReference>
<dbReference type="EMBL" id="BRLB01000002">
    <property type="protein sequence ID" value="GKX28827.1"/>
    <property type="molecule type" value="Genomic_DNA"/>
</dbReference>
<evidence type="ECO:0000259" key="9">
    <source>
        <dbReference type="Pfam" id="PF02884"/>
    </source>
</evidence>
<dbReference type="SUPFAM" id="SSF74650">
    <property type="entry name" value="Galactose mutarotase-like"/>
    <property type="match status" value="2"/>
</dbReference>
<dbReference type="Pfam" id="PF02278">
    <property type="entry name" value="Lyase_8"/>
    <property type="match status" value="1"/>
</dbReference>
<keyword evidence="3" id="KW-0964">Secreted</keyword>
<dbReference type="InterPro" id="IPR003159">
    <property type="entry name" value="Lyase_8_central_dom"/>
</dbReference>
<dbReference type="GO" id="GO:0030246">
    <property type="term" value="F:carbohydrate binding"/>
    <property type="evidence" value="ECO:0007669"/>
    <property type="project" value="InterPro"/>
</dbReference>
<dbReference type="GO" id="GO:0005576">
    <property type="term" value="C:extracellular region"/>
    <property type="evidence" value="ECO:0007669"/>
    <property type="project" value="UniProtKB-SubCell"/>
</dbReference>
<evidence type="ECO:0000256" key="6">
    <source>
        <dbReference type="PIRSR" id="PIRSR638970-1"/>
    </source>
</evidence>
<evidence type="ECO:0000259" key="8">
    <source>
        <dbReference type="Pfam" id="PF02278"/>
    </source>
</evidence>
<dbReference type="Gene3D" id="2.60.220.10">
    <property type="entry name" value="Polysaccharide lyase family 8-like, C-terminal"/>
    <property type="match status" value="1"/>
</dbReference>
<accession>A0A9W5Y8L1</accession>
<organism evidence="12 13">
    <name type="scientific">Vallitalea longa</name>
    <dbReference type="NCBI Taxonomy" id="2936439"/>
    <lineage>
        <taxon>Bacteria</taxon>
        <taxon>Bacillati</taxon>
        <taxon>Bacillota</taxon>
        <taxon>Clostridia</taxon>
        <taxon>Lachnospirales</taxon>
        <taxon>Vallitaleaceae</taxon>
        <taxon>Vallitalea</taxon>
    </lineage>
</organism>
<feature type="compositionally biased region" description="Acidic residues" evidence="7">
    <location>
        <begin position="987"/>
        <end position="1017"/>
    </location>
</feature>
<protein>
    <recommendedName>
        <fullName evidence="14">Hyaluronate lyase</fullName>
    </recommendedName>
</protein>
<dbReference type="InterPro" id="IPR012970">
    <property type="entry name" value="Lyase_8_alpha_N"/>
</dbReference>
<dbReference type="Pfam" id="PF08124">
    <property type="entry name" value="Lyase_8_N"/>
    <property type="match status" value="1"/>
</dbReference>
<feature type="active site" evidence="6">
    <location>
        <position position="347"/>
    </location>
</feature>
<feature type="domain" description="Carbohydrate-binding module family 96" evidence="11">
    <location>
        <begin position="1017"/>
        <end position="1178"/>
    </location>
</feature>
<gene>
    <name evidence="12" type="ORF">SH1V18_13070</name>
</gene>
<evidence type="ECO:0000256" key="7">
    <source>
        <dbReference type="SAM" id="MobiDB-lite"/>
    </source>
</evidence>
<dbReference type="CDD" id="cd01083">
    <property type="entry name" value="GAG_Lyase"/>
    <property type="match status" value="1"/>
</dbReference>
<dbReference type="InterPro" id="IPR038970">
    <property type="entry name" value="Lyase_8"/>
</dbReference>
<sequence>MKKEAFYKLFQFNGSVFLLILILVAASLTNVLKVNAETTNEYEVLRSKWYDYLTGGTLSQETLDNTYVQDFIHKAESTALTYWKSMDTSTDRKAIWNEKGYTYIPKSTPYFSNTYSRLRKMALAYKLDGSSLKNNTELRDDIISAMDWVYENWYNPSIVPKPPCFGNWFDFQIASPKSINDIVILMYDDFSSDQIDNYMDTILHYNPMVEYGGNGGRSPMAGGNLIWKSIVKTLAGANKEIAEPLNDVRKKLPRVFTYWTKYPSKRNGTFGDGGFYEDGSYIAHYANSYSGGYGLVLMGLIPSITNLLTDSPWEIDNPNMDNIYDWIYDTYEPLIYKGIMIDMTRGRNISKFSSTDRSAGLSLARAFLEIAQTAPVDDKERIESMVKYWIESNSNGDIRSSANIYQLTLIKDLLDSSTASRGLLNMSHSYNMMNQIVHRQSDFALGLSMHSSNIENYEVILEENLHGWYTHNGTTYLYNNDLTHYTDNYWPTINPYRMPGTTVDTRRLSNKKNHDKKSSSTWVGGTTYDSKYTVAGMEINDIGTSLKGFKSWFMFDDEIVALGSGITSSDNRTIETIVENRRIKLDRSNDVTVNGDIISLSNKNKKTESNVDWVHLQGNVPDSDIGYYFPDSSTVNLLKEERQGSWKDINKYVKSISKEVLCPIEDAFVNDGVNADTNYGQEKSLRVKDSKTPSYSRFSILKFDLTGIADAANLKLRIYGRNSQNNEPITIKVYGTTDNSWDENSITWNNAPEKTSDILDSITVNNELKYYEWDVSKFAKDQLKKGETHISIILESDAKENLLFNGHSKERDKYKPNLFVTVPVYSRSYFNVWLDHGKNPTNENYAYVLLPNKSKEATAVYADNPDIEIISANNNVHAVKETKLNVTGINYLHNNNSKITGIMSSHKSSIIYKEDSSELDMYISDPTKRNTNKITFTMDKTADSVISKDDKITVVQLNPYIILEADVKGAMGKAFNIKLKNPQDVENPQDEDNTEDIENPEEEENNEDDQTSENTEVELDAIKDAYVRRGKYSDTNYGDSTLLRTKHSPKTANTRNSYLQFDLSSIDSVSKATLKIYGKNSESSKVIKINAFGVEDDSWDENTITWNNRPTPNANIESSANIDSTSTYYSFDVTSFVSSELNGDKIVTLMLQGVNKQDNTFYAFSKEKQLNIPKLVITE</sequence>
<feature type="region of interest" description="Disordered" evidence="7">
    <location>
        <begin position="980"/>
        <end position="1017"/>
    </location>
</feature>
<dbReference type="GO" id="GO:0005975">
    <property type="term" value="P:carbohydrate metabolic process"/>
    <property type="evidence" value="ECO:0007669"/>
    <property type="project" value="InterPro"/>
</dbReference>
<comment type="caution">
    <text evidence="12">The sequence shown here is derived from an EMBL/GenBank/DDBJ whole genome shotgun (WGS) entry which is preliminary data.</text>
</comment>
<feature type="domain" description="Carbohydrate-binding module family 96" evidence="11">
    <location>
        <begin position="661"/>
        <end position="821"/>
    </location>
</feature>
<dbReference type="PANTHER" id="PTHR38481:SF1">
    <property type="entry name" value="HYALURONATE LYASE"/>
    <property type="match status" value="1"/>
</dbReference>
<dbReference type="InterPro" id="IPR055372">
    <property type="entry name" value="CBM96"/>
</dbReference>
<dbReference type="PANTHER" id="PTHR38481">
    <property type="entry name" value="HYALURONATE LYASE"/>
    <property type="match status" value="1"/>
</dbReference>
<feature type="domain" description="Polysaccharide lyase family 8 C-terminal" evidence="9">
    <location>
        <begin position="869"/>
        <end position="932"/>
    </location>
</feature>
<dbReference type="Proteomes" id="UP001144256">
    <property type="component" value="Unassembled WGS sequence"/>
</dbReference>
<evidence type="ECO:0000313" key="13">
    <source>
        <dbReference type="Proteomes" id="UP001144256"/>
    </source>
</evidence>
<evidence type="ECO:0000313" key="12">
    <source>
        <dbReference type="EMBL" id="GKX28827.1"/>
    </source>
</evidence>
<keyword evidence="4" id="KW-0732">Signal</keyword>
<name>A0A9W5Y8L1_9FIRM</name>
<evidence type="ECO:0000256" key="3">
    <source>
        <dbReference type="ARBA" id="ARBA00022525"/>
    </source>
</evidence>
<dbReference type="InterPro" id="IPR008929">
    <property type="entry name" value="Chondroitin_lyas"/>
</dbReference>
<evidence type="ECO:0008006" key="14">
    <source>
        <dbReference type="Google" id="ProtNLM"/>
    </source>
</evidence>
<dbReference type="Pfam" id="PF24517">
    <property type="entry name" value="CBM96"/>
    <property type="match status" value="2"/>
</dbReference>
<evidence type="ECO:0000256" key="1">
    <source>
        <dbReference type="ARBA" id="ARBA00004613"/>
    </source>
</evidence>
<evidence type="ECO:0000259" key="11">
    <source>
        <dbReference type="Pfam" id="PF24517"/>
    </source>
</evidence>
<evidence type="ECO:0000256" key="5">
    <source>
        <dbReference type="ARBA" id="ARBA00023239"/>
    </source>
</evidence>
<dbReference type="InterPro" id="IPR011071">
    <property type="entry name" value="Lyase_8-like_C"/>
</dbReference>
<proteinExistence type="inferred from homology"/>
<feature type="domain" description="Polysaccharide lyase 8 N-terminal alpha-helical" evidence="10">
    <location>
        <begin position="61"/>
        <end position="387"/>
    </location>
</feature>
<dbReference type="InterPro" id="IPR014718">
    <property type="entry name" value="GH-type_carb-bd"/>
</dbReference>
<evidence type="ECO:0000256" key="4">
    <source>
        <dbReference type="ARBA" id="ARBA00022729"/>
    </source>
</evidence>
<evidence type="ECO:0000256" key="2">
    <source>
        <dbReference type="ARBA" id="ARBA00006699"/>
    </source>
</evidence>
<keyword evidence="5" id="KW-0456">Lyase</keyword>
<feature type="active site" evidence="6">
    <location>
        <position position="293"/>
    </location>
</feature>
<reference evidence="12" key="1">
    <citation type="submission" date="2022-06" db="EMBL/GenBank/DDBJ databases">
        <title>Vallitalea longa sp. nov., an anaerobic bacterium isolated from marine sediment.</title>
        <authorList>
            <person name="Hirano S."/>
            <person name="Terahara T."/>
            <person name="Mori K."/>
            <person name="Hamada M."/>
            <person name="Matsumoto R."/>
            <person name="Kobayashi T."/>
        </authorList>
    </citation>
    <scope>NUCLEOTIDE SEQUENCE</scope>
    <source>
        <strain evidence="12">SH18-1</strain>
    </source>
</reference>
<dbReference type="RefSeq" id="WP_281813639.1">
    <property type="nucleotide sequence ID" value="NZ_BRLB01000002.1"/>
</dbReference>
<comment type="subcellular location">
    <subcellularLocation>
        <location evidence="1">Secreted</location>
    </subcellularLocation>
</comment>
<dbReference type="AlphaFoldDB" id="A0A9W5Y8L1"/>
<feature type="active site" evidence="6">
    <location>
        <position position="284"/>
    </location>
</feature>
<dbReference type="SUPFAM" id="SSF48230">
    <property type="entry name" value="Chondroitin AC/alginate lyase"/>
    <property type="match status" value="1"/>
</dbReference>
<feature type="domain" description="Polysaccharide lyase family 8 central" evidence="8">
    <location>
        <begin position="429"/>
        <end position="660"/>
    </location>
</feature>
<dbReference type="SUPFAM" id="SSF49863">
    <property type="entry name" value="Hyaluronate lyase-like, C-terminal domain"/>
    <property type="match status" value="1"/>
</dbReference>
<dbReference type="Gene3D" id="1.50.10.100">
    <property type="entry name" value="Chondroitin AC/alginate lyase"/>
    <property type="match status" value="1"/>
</dbReference>
<comment type="similarity">
    <text evidence="2">Belongs to the polysaccharide lyase 8 family.</text>
</comment>
<keyword evidence="13" id="KW-1185">Reference proteome</keyword>